<dbReference type="AlphaFoldDB" id="A0A9E7GBF7"/>
<gene>
    <name evidence="2" type="ORF">MUK42_37415</name>
</gene>
<dbReference type="EMBL" id="CP097508">
    <property type="protein sequence ID" value="URE08919.1"/>
    <property type="molecule type" value="Genomic_DNA"/>
</dbReference>
<sequence length="92" mass="10357">MQEDGPSEASAMEVCRVHVEQRESGREVARASHQCIFFMVFLVLMVSQGKLAGGTTKLSMELLQTASWIWSLLSSRRLSLSILLILIYIFSH</sequence>
<feature type="transmembrane region" description="Helical" evidence="1">
    <location>
        <begin position="68"/>
        <end position="90"/>
    </location>
</feature>
<evidence type="ECO:0000256" key="1">
    <source>
        <dbReference type="SAM" id="Phobius"/>
    </source>
</evidence>
<feature type="transmembrane region" description="Helical" evidence="1">
    <location>
        <begin position="31"/>
        <end position="48"/>
    </location>
</feature>
<keyword evidence="1" id="KW-0472">Membrane</keyword>
<reference evidence="2" key="1">
    <citation type="submission" date="2022-05" db="EMBL/GenBank/DDBJ databases">
        <title>The Musa troglodytarum L. genome provides insights into the mechanism of non-climacteric behaviour and enrichment of carotenoids.</title>
        <authorList>
            <person name="Wang J."/>
        </authorList>
    </citation>
    <scope>NUCLEOTIDE SEQUENCE</scope>
    <source>
        <tissue evidence="2">Leaf</tissue>
    </source>
</reference>
<keyword evidence="1" id="KW-1133">Transmembrane helix</keyword>
<keyword evidence="3" id="KW-1185">Reference proteome</keyword>
<evidence type="ECO:0000313" key="3">
    <source>
        <dbReference type="Proteomes" id="UP001055439"/>
    </source>
</evidence>
<keyword evidence="1" id="KW-0812">Transmembrane</keyword>
<proteinExistence type="predicted"/>
<organism evidence="2 3">
    <name type="scientific">Musa troglodytarum</name>
    <name type="common">fe'i banana</name>
    <dbReference type="NCBI Taxonomy" id="320322"/>
    <lineage>
        <taxon>Eukaryota</taxon>
        <taxon>Viridiplantae</taxon>
        <taxon>Streptophyta</taxon>
        <taxon>Embryophyta</taxon>
        <taxon>Tracheophyta</taxon>
        <taxon>Spermatophyta</taxon>
        <taxon>Magnoliopsida</taxon>
        <taxon>Liliopsida</taxon>
        <taxon>Zingiberales</taxon>
        <taxon>Musaceae</taxon>
        <taxon>Musa</taxon>
    </lineage>
</organism>
<protein>
    <submittedName>
        <fullName evidence="2">Uncharacterized protein</fullName>
    </submittedName>
</protein>
<evidence type="ECO:0000313" key="2">
    <source>
        <dbReference type="EMBL" id="URE08919.1"/>
    </source>
</evidence>
<accession>A0A9E7GBF7</accession>
<dbReference type="Proteomes" id="UP001055439">
    <property type="component" value="Chromosome 6"/>
</dbReference>
<name>A0A9E7GBF7_9LILI</name>